<feature type="transmembrane region" description="Helical" evidence="6">
    <location>
        <begin position="36"/>
        <end position="57"/>
    </location>
</feature>
<dbReference type="OrthoDB" id="1728340at2759"/>
<dbReference type="GO" id="GO:0005886">
    <property type="term" value="C:plasma membrane"/>
    <property type="evidence" value="ECO:0000318"/>
    <property type="project" value="GO_Central"/>
</dbReference>
<accession>A0A1U8AWA0</accession>
<organism evidence="9 10">
    <name type="scientific">Nelumbo nucifera</name>
    <name type="common">Sacred lotus</name>
    <dbReference type="NCBI Taxonomy" id="4432"/>
    <lineage>
        <taxon>Eukaryota</taxon>
        <taxon>Viridiplantae</taxon>
        <taxon>Streptophyta</taxon>
        <taxon>Embryophyta</taxon>
        <taxon>Tracheophyta</taxon>
        <taxon>Spermatophyta</taxon>
        <taxon>Magnoliopsida</taxon>
        <taxon>Proteales</taxon>
        <taxon>Nelumbonaceae</taxon>
        <taxon>Nelumbo</taxon>
    </lineage>
</organism>
<evidence type="ECO:0000256" key="6">
    <source>
        <dbReference type="RuleBase" id="RU363077"/>
    </source>
</evidence>
<protein>
    <recommendedName>
        <fullName evidence="6">WAT1-related protein</fullName>
    </recommendedName>
</protein>
<comment type="subcellular location">
    <subcellularLocation>
        <location evidence="1 6">Membrane</location>
        <topology evidence="1 6">Multi-pass membrane protein</topology>
    </subcellularLocation>
</comment>
<dbReference type="eggNOG" id="ENOG502QW27">
    <property type="taxonomic scope" value="Eukaryota"/>
</dbReference>
<evidence type="ECO:0000256" key="2">
    <source>
        <dbReference type="ARBA" id="ARBA00007635"/>
    </source>
</evidence>
<feature type="transmembrane region" description="Helical" evidence="6">
    <location>
        <begin position="213"/>
        <end position="234"/>
    </location>
</feature>
<feature type="transmembrane region" description="Helical" evidence="6">
    <location>
        <begin position="97"/>
        <end position="120"/>
    </location>
</feature>
<gene>
    <name evidence="10" type="primary">LOC104607082</name>
</gene>
<evidence type="ECO:0000313" key="10">
    <source>
        <dbReference type="RefSeq" id="XP_010270886.1"/>
    </source>
</evidence>
<proteinExistence type="inferred from homology"/>
<keyword evidence="9" id="KW-1185">Reference proteome</keyword>
<evidence type="ECO:0000256" key="7">
    <source>
        <dbReference type="SAM" id="MobiDB-lite"/>
    </source>
</evidence>
<dbReference type="KEGG" id="nnu:104607082"/>
<feature type="transmembrane region" description="Helical" evidence="6">
    <location>
        <begin position="132"/>
        <end position="150"/>
    </location>
</feature>
<dbReference type="InterPro" id="IPR000620">
    <property type="entry name" value="EamA_dom"/>
</dbReference>
<feature type="transmembrane region" description="Helical" evidence="6">
    <location>
        <begin position="5"/>
        <end position="24"/>
    </location>
</feature>
<sequence length="362" mass="39541">MMREFLPCIAMIMVQIGYAGMNILSKLAIDSGMSPLVMVTYRQIVATIIISPFAYFWERKTRPRITSATLFQIFLSSLFGIAGNQCLYFIGLKYSTPTIGCALTNLLPAVTFIMAVPFGMEKVGLRRKAGQAKVLGTVMCVGGAMLMSFYKGIRIPIPDSAIHWRYVDSITESGSSNDKVTLLGSLILIASVISWGAWFIMQAKVSETFSAPYSSTALMCLMGSIECGIIAVTADHQVSAWSLHSSIRLITSLYSGLVASAFAIYLMSWCIEKKGPLYVSAFSPLLLVIVAVIGWALLADKLYMGSVVGSVLIVMGLYAVLWGKDMEMKEKNSVDEKNLSLEGEEDKEKGKLELPVYSNGRA</sequence>
<dbReference type="InterPro" id="IPR037185">
    <property type="entry name" value="EmrE-like"/>
</dbReference>
<feature type="domain" description="EamA" evidence="8">
    <location>
        <begin position="183"/>
        <end position="321"/>
    </location>
</feature>
<dbReference type="AlphaFoldDB" id="A0A1U8AWA0"/>
<dbReference type="STRING" id="4432.A0A1U8AWA0"/>
<dbReference type="GeneID" id="104607082"/>
<evidence type="ECO:0000256" key="4">
    <source>
        <dbReference type="ARBA" id="ARBA00022989"/>
    </source>
</evidence>
<evidence type="ECO:0000256" key="3">
    <source>
        <dbReference type="ARBA" id="ARBA00022692"/>
    </source>
</evidence>
<feature type="transmembrane region" description="Helical" evidence="6">
    <location>
        <begin position="182"/>
        <end position="201"/>
    </location>
</feature>
<dbReference type="InterPro" id="IPR030184">
    <property type="entry name" value="WAT1-related"/>
</dbReference>
<dbReference type="Pfam" id="PF00892">
    <property type="entry name" value="EamA"/>
    <property type="match status" value="2"/>
</dbReference>
<feature type="region of interest" description="Disordered" evidence="7">
    <location>
        <begin position="331"/>
        <end position="362"/>
    </location>
</feature>
<feature type="transmembrane region" description="Helical" evidence="6">
    <location>
        <begin position="69"/>
        <end position="91"/>
    </location>
</feature>
<name>A0A1U8AWA0_NELNU</name>
<feature type="transmembrane region" description="Helical" evidence="6">
    <location>
        <begin position="303"/>
        <end position="323"/>
    </location>
</feature>
<keyword evidence="4 6" id="KW-1133">Transmembrane helix</keyword>
<feature type="transmembrane region" description="Helical" evidence="6">
    <location>
        <begin position="246"/>
        <end position="265"/>
    </location>
</feature>
<keyword evidence="5 6" id="KW-0472">Membrane</keyword>
<reference evidence="10" key="1">
    <citation type="submission" date="2025-08" db="UniProtKB">
        <authorList>
            <consortium name="RefSeq"/>
        </authorList>
    </citation>
    <scope>IDENTIFICATION</scope>
</reference>
<dbReference type="OMA" id="NPFVMVA"/>
<dbReference type="SUPFAM" id="SSF103481">
    <property type="entry name" value="Multidrug resistance efflux transporter EmrE"/>
    <property type="match status" value="2"/>
</dbReference>
<dbReference type="InParanoid" id="A0A1U8AWA0"/>
<comment type="similarity">
    <text evidence="2 6">Belongs to the drug/metabolite transporter (DMT) superfamily. Plant drug/metabolite exporter (P-DME) (TC 2.A.7.4) family.</text>
</comment>
<evidence type="ECO:0000259" key="8">
    <source>
        <dbReference type="Pfam" id="PF00892"/>
    </source>
</evidence>
<evidence type="ECO:0000313" key="9">
    <source>
        <dbReference type="Proteomes" id="UP000189703"/>
    </source>
</evidence>
<evidence type="ECO:0000256" key="1">
    <source>
        <dbReference type="ARBA" id="ARBA00004141"/>
    </source>
</evidence>
<dbReference type="RefSeq" id="XP_010270886.1">
    <property type="nucleotide sequence ID" value="XM_010272584.2"/>
</dbReference>
<evidence type="ECO:0000256" key="5">
    <source>
        <dbReference type="ARBA" id="ARBA00023136"/>
    </source>
</evidence>
<dbReference type="PANTHER" id="PTHR31218">
    <property type="entry name" value="WAT1-RELATED PROTEIN"/>
    <property type="match status" value="1"/>
</dbReference>
<feature type="transmembrane region" description="Helical" evidence="6">
    <location>
        <begin position="277"/>
        <end position="297"/>
    </location>
</feature>
<feature type="domain" description="EamA" evidence="8">
    <location>
        <begin position="8"/>
        <end position="148"/>
    </location>
</feature>
<keyword evidence="3 6" id="KW-0812">Transmembrane</keyword>
<dbReference type="Proteomes" id="UP000189703">
    <property type="component" value="Unplaced"/>
</dbReference>
<dbReference type="GO" id="GO:0022857">
    <property type="term" value="F:transmembrane transporter activity"/>
    <property type="evidence" value="ECO:0007669"/>
    <property type="project" value="InterPro"/>
</dbReference>